<evidence type="ECO:0000256" key="3">
    <source>
        <dbReference type="ARBA" id="ARBA00023125"/>
    </source>
</evidence>
<dbReference type="InterPro" id="IPR036390">
    <property type="entry name" value="WH_DNA-bd_sf"/>
</dbReference>
<dbReference type="InterPro" id="IPR005119">
    <property type="entry name" value="LysR_subst-bd"/>
</dbReference>
<comment type="caution">
    <text evidence="7">The sequence shown here is derived from an EMBL/GenBank/DDBJ whole genome shotgun (WGS) entry which is preliminary data.</text>
</comment>
<sequence length="306" mass="34927">MDLSDFDLNLLKTLLILLQEKNTNKAAERLNTSQPAVSRTLAKLRNKLDDPLFIRQSRGLKLTPKAEELAIHLPKVFSELEMVLQGKSFEPARLSGTIKIAMNGFIIETHGYQICQALTKDAPNIDIELHSFSQKTAIELVNGELDLAISYYPLDISKELRQVPIGRFTFDCICRIDHPLANQKLDMQEIFTYPLAGLIVPEFNSKTMLATKFSEDEILKKPMLRCQHVNPILKAIESSDMLFIAPQSLMGSLDQTKYALIKVEDHLKRHEMKIALTYNSKYMNSAKFNWIEKITDNILPPKMTRH</sequence>
<reference evidence="6" key="4">
    <citation type="submission" date="2023-01" db="EMBL/GenBank/DDBJ databases">
        <title>Draft genome sequence of Aliivibrio sifiae strain NBRC 105001.</title>
        <authorList>
            <person name="Sun Q."/>
            <person name="Mori K."/>
        </authorList>
    </citation>
    <scope>NUCLEOTIDE SEQUENCE</scope>
    <source>
        <strain evidence="6">NBRC 105001</strain>
    </source>
</reference>
<dbReference type="EMBL" id="MSCP01000002">
    <property type="protein sequence ID" value="PQJ87747.1"/>
    <property type="molecule type" value="Genomic_DNA"/>
</dbReference>
<evidence type="ECO:0000256" key="1">
    <source>
        <dbReference type="ARBA" id="ARBA00009437"/>
    </source>
</evidence>
<dbReference type="RefSeq" id="WP_105064112.1">
    <property type="nucleotide sequence ID" value="NZ_BSOU01000001.1"/>
</dbReference>
<dbReference type="GO" id="GO:0003700">
    <property type="term" value="F:DNA-binding transcription factor activity"/>
    <property type="evidence" value="ECO:0007669"/>
    <property type="project" value="InterPro"/>
</dbReference>
<keyword evidence="9" id="KW-1185">Reference proteome</keyword>
<dbReference type="InterPro" id="IPR050389">
    <property type="entry name" value="LysR-type_TF"/>
</dbReference>
<dbReference type="EMBL" id="BSOU01000001">
    <property type="protein sequence ID" value="GLR73378.1"/>
    <property type="molecule type" value="Genomic_DNA"/>
</dbReference>
<keyword evidence="3" id="KW-0238">DNA-binding</keyword>
<dbReference type="PANTHER" id="PTHR30118">
    <property type="entry name" value="HTH-TYPE TRANSCRIPTIONAL REGULATOR LEUO-RELATED"/>
    <property type="match status" value="1"/>
</dbReference>
<reference evidence="7 8" key="2">
    <citation type="submission" date="2016-12" db="EMBL/GenBank/DDBJ databases">
        <title>Diversity of luminous bacteria.</title>
        <authorList>
            <person name="Yoshizawa S."/>
            <person name="Kogure K."/>
        </authorList>
    </citation>
    <scope>NUCLEOTIDE SEQUENCE [LARGE SCALE GENOMIC DNA]</scope>
    <source>
        <strain evidence="7 8">NBRC 105001</strain>
    </source>
</reference>
<dbReference type="PROSITE" id="PS50931">
    <property type="entry name" value="HTH_LYSR"/>
    <property type="match status" value="1"/>
</dbReference>
<dbReference type="SUPFAM" id="SSF46785">
    <property type="entry name" value="Winged helix' DNA-binding domain"/>
    <property type="match status" value="1"/>
</dbReference>
<dbReference type="InterPro" id="IPR000847">
    <property type="entry name" value="LysR_HTH_N"/>
</dbReference>
<keyword evidence="4" id="KW-0804">Transcription</keyword>
<evidence type="ECO:0000259" key="5">
    <source>
        <dbReference type="PROSITE" id="PS50931"/>
    </source>
</evidence>
<protein>
    <submittedName>
        <fullName evidence="6">Transcriptional regulator</fullName>
    </submittedName>
</protein>
<dbReference type="PANTHER" id="PTHR30118:SF15">
    <property type="entry name" value="TRANSCRIPTIONAL REGULATORY PROTEIN"/>
    <property type="match status" value="1"/>
</dbReference>
<dbReference type="Gene3D" id="3.40.190.10">
    <property type="entry name" value="Periplasmic binding protein-like II"/>
    <property type="match status" value="2"/>
</dbReference>
<dbReference type="AlphaFoldDB" id="A0A2S7X8Z9"/>
<dbReference type="Gene3D" id="1.10.10.10">
    <property type="entry name" value="Winged helix-like DNA-binding domain superfamily/Winged helix DNA-binding domain"/>
    <property type="match status" value="1"/>
</dbReference>
<evidence type="ECO:0000313" key="8">
    <source>
        <dbReference type="Proteomes" id="UP000239273"/>
    </source>
</evidence>
<dbReference type="SUPFAM" id="SSF53850">
    <property type="entry name" value="Periplasmic binding protein-like II"/>
    <property type="match status" value="1"/>
</dbReference>
<proteinExistence type="inferred from homology"/>
<dbReference type="Pfam" id="PF00126">
    <property type="entry name" value="HTH_1"/>
    <property type="match status" value="1"/>
</dbReference>
<evidence type="ECO:0000256" key="4">
    <source>
        <dbReference type="ARBA" id="ARBA00023163"/>
    </source>
</evidence>
<dbReference type="GO" id="GO:0003677">
    <property type="term" value="F:DNA binding"/>
    <property type="evidence" value="ECO:0007669"/>
    <property type="project" value="UniProtKB-KW"/>
</dbReference>
<evidence type="ECO:0000313" key="6">
    <source>
        <dbReference type="EMBL" id="GLR73378.1"/>
    </source>
</evidence>
<reference evidence="6" key="1">
    <citation type="journal article" date="2014" name="Int. J. Syst. Evol. Microbiol.">
        <title>Complete genome of a new Firmicutes species belonging to the dominant human colonic microbiota ('Ruminococcus bicirculans') reveals two chromosomes and a selective capacity to utilize plant glucans.</title>
        <authorList>
            <consortium name="NISC Comparative Sequencing Program"/>
            <person name="Wegmann U."/>
            <person name="Louis P."/>
            <person name="Goesmann A."/>
            <person name="Henrissat B."/>
            <person name="Duncan S.H."/>
            <person name="Flint H.J."/>
        </authorList>
    </citation>
    <scope>NUCLEOTIDE SEQUENCE</scope>
    <source>
        <strain evidence="6">NBRC 105001</strain>
    </source>
</reference>
<organism evidence="7 8">
    <name type="scientific">Aliivibrio sifiae</name>
    <dbReference type="NCBI Taxonomy" id="566293"/>
    <lineage>
        <taxon>Bacteria</taxon>
        <taxon>Pseudomonadati</taxon>
        <taxon>Pseudomonadota</taxon>
        <taxon>Gammaproteobacteria</taxon>
        <taxon>Vibrionales</taxon>
        <taxon>Vibrionaceae</taxon>
        <taxon>Aliivibrio</taxon>
    </lineage>
</organism>
<evidence type="ECO:0000313" key="9">
    <source>
        <dbReference type="Proteomes" id="UP001156660"/>
    </source>
</evidence>
<dbReference type="Proteomes" id="UP001156660">
    <property type="component" value="Unassembled WGS sequence"/>
</dbReference>
<dbReference type="PRINTS" id="PR00039">
    <property type="entry name" value="HTHLYSR"/>
</dbReference>
<accession>A0A2S7X8Z9</accession>
<evidence type="ECO:0000313" key="7">
    <source>
        <dbReference type="EMBL" id="PQJ87747.1"/>
    </source>
</evidence>
<comment type="similarity">
    <text evidence="1">Belongs to the LysR transcriptional regulatory family.</text>
</comment>
<feature type="domain" description="HTH lysR-type" evidence="5">
    <location>
        <begin position="6"/>
        <end position="63"/>
    </location>
</feature>
<gene>
    <name evidence="7" type="ORF">BTO23_16805</name>
    <name evidence="6" type="ORF">GCM10007855_02510</name>
</gene>
<dbReference type="Pfam" id="PF03466">
    <property type="entry name" value="LysR_substrate"/>
    <property type="match status" value="1"/>
</dbReference>
<dbReference type="Proteomes" id="UP000239273">
    <property type="component" value="Unassembled WGS sequence"/>
</dbReference>
<evidence type="ECO:0000256" key="2">
    <source>
        <dbReference type="ARBA" id="ARBA00023015"/>
    </source>
</evidence>
<dbReference type="OrthoDB" id="6396370at2"/>
<dbReference type="InterPro" id="IPR036388">
    <property type="entry name" value="WH-like_DNA-bd_sf"/>
</dbReference>
<keyword evidence="2" id="KW-0805">Transcription regulation</keyword>
<reference evidence="9" key="3">
    <citation type="journal article" date="2019" name="Int. J. Syst. Evol. Microbiol.">
        <title>The Global Catalogue of Microorganisms (GCM) 10K type strain sequencing project: providing services to taxonomists for standard genome sequencing and annotation.</title>
        <authorList>
            <consortium name="The Broad Institute Genomics Platform"/>
            <consortium name="The Broad Institute Genome Sequencing Center for Infectious Disease"/>
            <person name="Wu L."/>
            <person name="Ma J."/>
        </authorList>
    </citation>
    <scope>NUCLEOTIDE SEQUENCE [LARGE SCALE GENOMIC DNA]</scope>
    <source>
        <strain evidence="9">NBRC 105001</strain>
    </source>
</reference>
<name>A0A2S7X8Z9_9GAMM</name>